<evidence type="ECO:0000313" key="4">
    <source>
        <dbReference type="Proteomes" id="UP001055439"/>
    </source>
</evidence>
<organism evidence="3 4">
    <name type="scientific">Musa troglodytarum</name>
    <name type="common">fe'i banana</name>
    <dbReference type="NCBI Taxonomy" id="320322"/>
    <lineage>
        <taxon>Eukaryota</taxon>
        <taxon>Viridiplantae</taxon>
        <taxon>Streptophyta</taxon>
        <taxon>Embryophyta</taxon>
        <taxon>Tracheophyta</taxon>
        <taxon>Spermatophyta</taxon>
        <taxon>Magnoliopsida</taxon>
        <taxon>Liliopsida</taxon>
        <taxon>Zingiberales</taxon>
        <taxon>Musaceae</taxon>
        <taxon>Musa</taxon>
    </lineage>
</organism>
<dbReference type="InterPro" id="IPR022212">
    <property type="entry name" value="DUF3741"/>
</dbReference>
<keyword evidence="4" id="KW-1185">Reference proteome</keyword>
<dbReference type="Pfam" id="PF12552">
    <property type="entry name" value="DUF3741"/>
    <property type="match status" value="1"/>
</dbReference>
<sequence>MKLKINKACDLSSISVLPPRRSDELWRRWSGKEDPFSTAAVVLPGHVSLSQLSRSSFEEATRCRDRSLLRCGSQEKDNSRKRIFSLAPIASTREESQLHLSRAAGIVCDRMQPLSQITVFSAVAPLMRNKGGTPLLNREEGKSKSVKLKLTESKHNMRHRHEFPHRRQMIFLRRSLPFVLAFSTGSPKGTGYSRIKFDSLRSSSNKHEHGSLVGEIRDDQVDSVMRSVKTLMEEEMSQHIQKKITSDNLQIEGHPKKSYKQRNKKLKSSDAHGINLAASSSLDGHQSDSMDLTGRSSLNFDLASFLIEFYGYAYQQKHADSDNKFDLLPALENISPKIYNHLSEPDGHVDQKISFFQKNLADVSQAIISQKLMVEKQLDGRWVVHPKEYMDALDILNSDKELLMQLLHDPNSLFLKHSQCFHSAQVGKPITLGSDEGLENVQLLGEEIDGSGKCKESDSNKLFHKQSRYNFFRKDKSKGTKPSKGSPNSEALNRIVVLKPSPARIPNSSIIITPCSSPQSHHVLQHEEHGERILSHFSLKEIKRRLRHIIGESRKARHVISMDGVLHRIPVRSNYTGASSKLINSESTVASLASSSSRDTKKLSETLSLDKRNDKKIDLEECQVNINSNISSSRSQFSIYEEARKHLAEMLGTGADSLPTTHASESLGRVLSLPRYNELCPASSRQRVQELIMSSEETGNPSLHQLEQEELVDTSILELPCIGEDLNNKEILEAADAEGIVRSNHLDVPLESSRSEIIVATEICEESAATQGQGSSQETSLTMMQSKVPLSSLLKENLVAPESTTERQEQPSPVSVLETFLSEDATSPEPSAEEPYGIRVQHQHVNYEDCESYSKVTASPDVNDSFGDCLQDYQARFDYVKVLLEASDLTNKFSERWNMAAQLLEPSLFDEIGIFFCFLQDDPKLLFDCIKSL</sequence>
<feature type="compositionally biased region" description="Basic residues" evidence="1">
    <location>
        <begin position="256"/>
        <end position="266"/>
    </location>
</feature>
<protein>
    <recommendedName>
        <fullName evidence="2">DUF3741 domain-containing protein</fullName>
    </recommendedName>
</protein>
<feature type="region of interest" description="Disordered" evidence="1">
    <location>
        <begin position="241"/>
        <end position="266"/>
    </location>
</feature>
<name>A0A9E7JI15_9LILI</name>
<dbReference type="Proteomes" id="UP001055439">
    <property type="component" value="Chromosome 10"/>
</dbReference>
<accession>A0A9E7JI15</accession>
<dbReference type="OrthoDB" id="770239at2759"/>
<dbReference type="PANTHER" id="PTHR47212">
    <property type="entry name" value="ADHESIN-LIKE PROTEIN, PUTATIVE (DUF3741)-RELATED"/>
    <property type="match status" value="1"/>
</dbReference>
<dbReference type="EMBL" id="CP097503">
    <property type="protein sequence ID" value="URD81870.1"/>
    <property type="molecule type" value="Genomic_DNA"/>
</dbReference>
<evidence type="ECO:0000313" key="3">
    <source>
        <dbReference type="EMBL" id="URD81870.1"/>
    </source>
</evidence>
<evidence type="ECO:0000259" key="2">
    <source>
        <dbReference type="Pfam" id="PF12552"/>
    </source>
</evidence>
<gene>
    <name evidence="3" type="ORF">MUK42_10873</name>
</gene>
<dbReference type="AlphaFoldDB" id="A0A9E7JI15"/>
<dbReference type="PANTHER" id="PTHR47212:SF4">
    <property type="entry name" value="ADHESIN-LIKE PROTEIN, PUTATIVE (DUF3741)-RELATED"/>
    <property type="match status" value="1"/>
</dbReference>
<evidence type="ECO:0000256" key="1">
    <source>
        <dbReference type="SAM" id="MobiDB-lite"/>
    </source>
</evidence>
<feature type="domain" description="DUF3741" evidence="2">
    <location>
        <begin position="369"/>
        <end position="412"/>
    </location>
</feature>
<reference evidence="3" key="1">
    <citation type="submission" date="2022-05" db="EMBL/GenBank/DDBJ databases">
        <title>The Musa troglodytarum L. genome provides insights into the mechanism of non-climacteric behaviour and enrichment of carotenoids.</title>
        <authorList>
            <person name="Wang J."/>
        </authorList>
    </citation>
    <scope>NUCLEOTIDE SEQUENCE</scope>
    <source>
        <tissue evidence="3">Leaf</tissue>
    </source>
</reference>
<proteinExistence type="predicted"/>